<evidence type="ECO:0000313" key="1">
    <source>
        <dbReference type="EMBL" id="KAH3847840.1"/>
    </source>
</evidence>
<accession>A0A9D4KXR3</accession>
<organism evidence="1 2">
    <name type="scientific">Dreissena polymorpha</name>
    <name type="common">Zebra mussel</name>
    <name type="synonym">Mytilus polymorpha</name>
    <dbReference type="NCBI Taxonomy" id="45954"/>
    <lineage>
        <taxon>Eukaryota</taxon>
        <taxon>Metazoa</taxon>
        <taxon>Spiralia</taxon>
        <taxon>Lophotrochozoa</taxon>
        <taxon>Mollusca</taxon>
        <taxon>Bivalvia</taxon>
        <taxon>Autobranchia</taxon>
        <taxon>Heteroconchia</taxon>
        <taxon>Euheterodonta</taxon>
        <taxon>Imparidentia</taxon>
        <taxon>Neoheterodontei</taxon>
        <taxon>Myida</taxon>
        <taxon>Dreissenoidea</taxon>
        <taxon>Dreissenidae</taxon>
        <taxon>Dreissena</taxon>
    </lineage>
</organism>
<sequence>MLSGGRISPIDLMYAAPGQEQVNSFVPRTEHLDMITPEQVNALASRSEYMRLDSIRGEHVNTPAPVCEHVSKVALTDELVNTVLLPEVST</sequence>
<dbReference type="EMBL" id="JAIWYP010000003">
    <property type="protein sequence ID" value="KAH3847840.1"/>
    <property type="molecule type" value="Genomic_DNA"/>
</dbReference>
<dbReference type="Proteomes" id="UP000828390">
    <property type="component" value="Unassembled WGS sequence"/>
</dbReference>
<evidence type="ECO:0000313" key="2">
    <source>
        <dbReference type="Proteomes" id="UP000828390"/>
    </source>
</evidence>
<reference evidence="1" key="1">
    <citation type="journal article" date="2019" name="bioRxiv">
        <title>The Genome of the Zebra Mussel, Dreissena polymorpha: A Resource for Invasive Species Research.</title>
        <authorList>
            <person name="McCartney M.A."/>
            <person name="Auch B."/>
            <person name="Kono T."/>
            <person name="Mallez S."/>
            <person name="Zhang Y."/>
            <person name="Obille A."/>
            <person name="Becker A."/>
            <person name="Abrahante J.E."/>
            <person name="Garbe J."/>
            <person name="Badalamenti J.P."/>
            <person name="Herman A."/>
            <person name="Mangelson H."/>
            <person name="Liachko I."/>
            <person name="Sullivan S."/>
            <person name="Sone E.D."/>
            <person name="Koren S."/>
            <person name="Silverstein K.A.T."/>
            <person name="Beckman K.B."/>
            <person name="Gohl D.M."/>
        </authorList>
    </citation>
    <scope>NUCLEOTIDE SEQUENCE</scope>
    <source>
        <strain evidence="1">Duluth1</strain>
        <tissue evidence="1">Whole animal</tissue>
    </source>
</reference>
<reference evidence="1" key="2">
    <citation type="submission" date="2020-11" db="EMBL/GenBank/DDBJ databases">
        <authorList>
            <person name="McCartney M.A."/>
            <person name="Auch B."/>
            <person name="Kono T."/>
            <person name="Mallez S."/>
            <person name="Becker A."/>
            <person name="Gohl D.M."/>
            <person name="Silverstein K.A.T."/>
            <person name="Koren S."/>
            <person name="Bechman K.B."/>
            <person name="Herman A."/>
            <person name="Abrahante J.E."/>
            <person name="Garbe J."/>
        </authorList>
    </citation>
    <scope>NUCLEOTIDE SEQUENCE</scope>
    <source>
        <strain evidence="1">Duluth1</strain>
        <tissue evidence="1">Whole animal</tissue>
    </source>
</reference>
<dbReference type="AlphaFoldDB" id="A0A9D4KXR3"/>
<name>A0A9D4KXR3_DREPO</name>
<comment type="caution">
    <text evidence="1">The sequence shown here is derived from an EMBL/GenBank/DDBJ whole genome shotgun (WGS) entry which is preliminary data.</text>
</comment>
<protein>
    <submittedName>
        <fullName evidence="1">Uncharacterized protein</fullName>
    </submittedName>
</protein>
<proteinExistence type="predicted"/>
<keyword evidence="2" id="KW-1185">Reference proteome</keyword>
<gene>
    <name evidence="1" type="ORF">DPMN_090172</name>
</gene>